<dbReference type="Pfam" id="PF06485">
    <property type="entry name" value="Tab2-like_N"/>
    <property type="match status" value="1"/>
</dbReference>
<dbReference type="GO" id="GO:0003723">
    <property type="term" value="F:RNA binding"/>
    <property type="evidence" value="ECO:0007669"/>
    <property type="project" value="InterPro"/>
</dbReference>
<evidence type="ECO:0000259" key="2">
    <source>
        <dbReference type="Pfam" id="PF06485"/>
    </source>
</evidence>
<name>A0A4P1RP18_LUPAN</name>
<dbReference type="InterPro" id="IPR009472">
    <property type="entry name" value="Tab2-like"/>
</dbReference>
<dbReference type="PANTHER" id="PTHR34556:SF2">
    <property type="entry name" value="PROTEIN TAB2 HOMOLOG, CHLOROPLASTIC"/>
    <property type="match status" value="1"/>
</dbReference>
<reference evidence="4 5" key="1">
    <citation type="journal article" date="2017" name="Plant Biotechnol. J.">
        <title>A comprehensive draft genome sequence for lupin (Lupinus angustifolius), an emerging health food: insights into plant-microbe interactions and legume evolution.</title>
        <authorList>
            <person name="Hane J.K."/>
            <person name="Ming Y."/>
            <person name="Kamphuis L.G."/>
            <person name="Nelson M.N."/>
            <person name="Garg G."/>
            <person name="Atkins C.A."/>
            <person name="Bayer P.E."/>
            <person name="Bravo A."/>
            <person name="Bringans S."/>
            <person name="Cannon S."/>
            <person name="Edwards D."/>
            <person name="Foley R."/>
            <person name="Gao L.L."/>
            <person name="Harrison M.J."/>
            <person name="Huang W."/>
            <person name="Hurgobin B."/>
            <person name="Li S."/>
            <person name="Liu C.W."/>
            <person name="McGrath A."/>
            <person name="Morahan G."/>
            <person name="Murray J."/>
            <person name="Weller J."/>
            <person name="Jian J."/>
            <person name="Singh K.B."/>
        </authorList>
    </citation>
    <scope>NUCLEOTIDE SEQUENCE [LARGE SCALE GENOMIC DNA]</scope>
    <source>
        <strain evidence="5">cv. Tanjil</strain>
        <tissue evidence="4">Whole plant</tissue>
    </source>
</reference>
<feature type="region of interest" description="Disordered" evidence="1">
    <location>
        <begin position="53"/>
        <end position="80"/>
    </location>
</feature>
<sequence>MATLSFNPSRIRTSIFNSSKFTSPSKPTRIPFIFPSTKNLLKLRHFRTSSVSESSISTQKEEDEVLEDDPTEEMSYIDPETEPEGISEWELDFCSRPILDIRGKKVWELVVCDNSLSLQYTKYFPNNVINSVTLKDAIVTISNELGVPLPEKIRYFRSQMQTIITKACKELGIKPIPSKRCLSLLLWLEERYEAVYMRHPGFQKGAKSLLTLDNPFPMELPENLFGERWAFVQLPYSAVREEVSSLDTTFIFGAGLDLDLLGIEIDDKTLIPGLTVTSSRATALAGTELQTFMNTHSASLTADAQYYFNQELPWMNGLEVSAVEADTARACLILSVGISTRYVYATYKKTPVTTNEAEAWEAAKKACGGLHFLAIQEDLNSEDCVGFWLLLDLPPPPV</sequence>
<evidence type="ECO:0000256" key="1">
    <source>
        <dbReference type="SAM" id="MobiDB-lite"/>
    </source>
</evidence>
<evidence type="ECO:0000313" key="5">
    <source>
        <dbReference type="Proteomes" id="UP000188354"/>
    </source>
</evidence>
<dbReference type="Gramene" id="OIW15437">
    <property type="protein sequence ID" value="OIW15437"/>
    <property type="gene ID" value="TanjilG_28636"/>
</dbReference>
<organism evidence="4 5">
    <name type="scientific">Lupinus angustifolius</name>
    <name type="common">Narrow-leaved blue lupine</name>
    <dbReference type="NCBI Taxonomy" id="3871"/>
    <lineage>
        <taxon>Eukaryota</taxon>
        <taxon>Viridiplantae</taxon>
        <taxon>Streptophyta</taxon>
        <taxon>Embryophyta</taxon>
        <taxon>Tracheophyta</taxon>
        <taxon>Spermatophyta</taxon>
        <taxon>Magnoliopsida</taxon>
        <taxon>eudicotyledons</taxon>
        <taxon>Gunneridae</taxon>
        <taxon>Pentapetalae</taxon>
        <taxon>rosids</taxon>
        <taxon>fabids</taxon>
        <taxon>Fabales</taxon>
        <taxon>Fabaceae</taxon>
        <taxon>Papilionoideae</taxon>
        <taxon>50 kb inversion clade</taxon>
        <taxon>genistoids sensu lato</taxon>
        <taxon>core genistoids</taxon>
        <taxon>Genisteae</taxon>
        <taxon>Lupinus</taxon>
    </lineage>
</organism>
<feature type="domain" description="RNA-binding protein Tab2/Atab2 C-terminal" evidence="3">
    <location>
        <begin position="314"/>
        <end position="390"/>
    </location>
</feature>
<dbReference type="Pfam" id="PF20429">
    <property type="entry name" value="Tab2-like_C"/>
    <property type="match status" value="2"/>
</dbReference>
<dbReference type="InterPro" id="IPR046761">
    <property type="entry name" value="Tab2-like_C"/>
</dbReference>
<accession>A0A4P1RP18</accession>
<dbReference type="InterPro" id="IPR046760">
    <property type="entry name" value="Tab2-like_N"/>
</dbReference>
<feature type="compositionally biased region" description="Acidic residues" evidence="1">
    <location>
        <begin position="61"/>
        <end position="72"/>
    </location>
</feature>
<feature type="domain" description="RNA-binding protein Tab2-like N-terminal" evidence="2">
    <location>
        <begin position="89"/>
        <end position="191"/>
    </location>
</feature>
<evidence type="ECO:0000313" key="4">
    <source>
        <dbReference type="EMBL" id="OIW15437.1"/>
    </source>
</evidence>
<dbReference type="PANTHER" id="PTHR34556">
    <property type="match status" value="1"/>
</dbReference>
<dbReference type="STRING" id="3871.A0A4P1RP18"/>
<evidence type="ECO:0008006" key="6">
    <source>
        <dbReference type="Google" id="ProtNLM"/>
    </source>
</evidence>
<dbReference type="Proteomes" id="UP000188354">
    <property type="component" value="Chromosome LG03"/>
</dbReference>
<gene>
    <name evidence="4" type="ORF">TanjilG_28636</name>
</gene>
<keyword evidence="5" id="KW-1185">Reference proteome</keyword>
<protein>
    <recommendedName>
        <fullName evidence="6">PI-PLC Y-box domain-containing protein</fullName>
    </recommendedName>
</protein>
<dbReference type="EMBL" id="CM007363">
    <property type="protein sequence ID" value="OIW15437.1"/>
    <property type="molecule type" value="Genomic_DNA"/>
</dbReference>
<dbReference type="AlphaFoldDB" id="A0A4P1RP18"/>
<feature type="domain" description="RNA-binding protein Tab2/Atab2 C-terminal" evidence="3">
    <location>
        <begin position="209"/>
        <end position="286"/>
    </location>
</feature>
<evidence type="ECO:0000259" key="3">
    <source>
        <dbReference type="Pfam" id="PF20429"/>
    </source>
</evidence>
<proteinExistence type="predicted"/>